<dbReference type="EMBL" id="JASNVW010000003">
    <property type="protein sequence ID" value="MDK6029042.1"/>
    <property type="molecule type" value="Genomic_DNA"/>
</dbReference>
<protein>
    <submittedName>
        <fullName evidence="1">DUF763 domain-containing protein</fullName>
    </submittedName>
</protein>
<comment type="caution">
    <text evidence="1">The sequence shown here is derived from an EMBL/GenBank/DDBJ whole genome shotgun (WGS) entry which is preliminary data.</text>
</comment>
<dbReference type="PANTHER" id="PTHR38597:SF1">
    <property type="entry name" value="BLL3834 PROTEIN"/>
    <property type="match status" value="1"/>
</dbReference>
<dbReference type="RefSeq" id="WP_285274023.1">
    <property type="nucleotide sequence ID" value="NZ_JASNVW010000003.1"/>
</dbReference>
<dbReference type="AlphaFoldDB" id="A0ABD4Z7X9"/>
<gene>
    <name evidence="1" type="ORF">QPL79_06665</name>
</gene>
<dbReference type="PANTHER" id="PTHR38597">
    <property type="entry name" value="BLL3834 PROTEIN"/>
    <property type="match status" value="1"/>
</dbReference>
<reference evidence="1 2" key="1">
    <citation type="submission" date="2023-05" db="EMBL/GenBank/DDBJ databases">
        <title>A new hyperthermophilic archaea 'Ignisphaera cupida' sp. nov. and description of the family 'Ignisphaeraceae' fam. nov.</title>
        <authorList>
            <person name="Podosokorskaya O.A."/>
            <person name="Elcheninov A.G."/>
            <person name="Klukina A."/>
            <person name="Merkel A.Y."/>
        </authorList>
    </citation>
    <scope>NUCLEOTIDE SEQUENCE [LARGE SCALE GENOMIC DNA]</scope>
    <source>
        <strain evidence="1 2">4213-co</strain>
    </source>
</reference>
<evidence type="ECO:0000313" key="1">
    <source>
        <dbReference type="EMBL" id="MDK6029042.1"/>
    </source>
</evidence>
<dbReference type="Proteomes" id="UP001529235">
    <property type="component" value="Unassembled WGS sequence"/>
</dbReference>
<dbReference type="Pfam" id="PF05559">
    <property type="entry name" value="DUF763"/>
    <property type="match status" value="1"/>
</dbReference>
<organism evidence="1 2">
    <name type="scientific">Ignisphaera cupida</name>
    <dbReference type="NCBI Taxonomy" id="3050454"/>
    <lineage>
        <taxon>Archaea</taxon>
        <taxon>Thermoproteota</taxon>
        <taxon>Thermoprotei</taxon>
        <taxon>Desulfurococcales</taxon>
        <taxon>Desulfurococcaceae</taxon>
        <taxon>Ignisphaera</taxon>
    </lineage>
</organism>
<evidence type="ECO:0000313" key="2">
    <source>
        <dbReference type="Proteomes" id="UP001529235"/>
    </source>
</evidence>
<dbReference type="InterPro" id="IPR008482">
    <property type="entry name" value="DUF763"/>
</dbReference>
<keyword evidence="2" id="KW-1185">Reference proteome</keyword>
<name>A0ABD4Z7X9_9CREN</name>
<proteinExistence type="predicted"/>
<accession>A0ABD4Z7X9</accession>
<sequence>METAFAELILHEGKVPQYLLRYMRKLSHAILNYIHEVFGPEEIVKRVADPFWFQAFNNVIGMDWDSSGATTVVIYMLKSFANPSSFKDLGIAVLGGKGEDSRSVVNEVREIGDRIDANYIEAVSRLGAKIDGVALQDGYSLYIHSIVVSEKGLWTIVQQGMNVSTKLARRYHIHGNSMIRISGDPHSGIACNSIGVAINLIDSEAEKSRKTILDIVLSTPYSSILRDIALINRMIRGDKGLEQWIAQRSPFLQQNIQSNDNVHRIGHLFYRPVTNIARIENVLKKLTEIKPQTFEELLLFKGLGPETLRALALVADVIYHSKPSFKDPVTHPLDPFIYSYAHGGKDGIPYPIKIELMKQTINFLEEAIQESKIDNNTKKKALERLYKLFKDIVNQ</sequence>